<dbReference type="Pfam" id="PF13751">
    <property type="entry name" value="DDE_Tnp_1_6"/>
    <property type="match status" value="1"/>
</dbReference>
<accession>A0ABS1NRM9</accession>
<evidence type="ECO:0000313" key="4">
    <source>
        <dbReference type="Proteomes" id="UP000634229"/>
    </source>
</evidence>
<evidence type="ECO:0000256" key="1">
    <source>
        <dbReference type="SAM" id="MobiDB-lite"/>
    </source>
</evidence>
<dbReference type="InterPro" id="IPR025668">
    <property type="entry name" value="Tnp_DDE_dom"/>
</dbReference>
<comment type="caution">
    <text evidence="3">The sequence shown here is derived from an EMBL/GenBank/DDBJ whole genome shotgun (WGS) entry which is preliminary data.</text>
</comment>
<evidence type="ECO:0000313" key="3">
    <source>
        <dbReference type="EMBL" id="MBL1102751.1"/>
    </source>
</evidence>
<feature type="non-terminal residue" evidence="3">
    <location>
        <position position="1"/>
    </location>
</feature>
<feature type="compositionally biased region" description="Basic and acidic residues" evidence="1">
    <location>
        <begin position="56"/>
        <end position="66"/>
    </location>
</feature>
<dbReference type="Proteomes" id="UP000634229">
    <property type="component" value="Unassembled WGS sequence"/>
</dbReference>
<sequence>GPYPTSSPTAAPLIVARFTKGQCQPCSVRTRCTTSRESARNVGFPSAKTPRPANPRPDRAADTRPADRYAVRAGVEGTVNEFAHGHGLLRSRYQHGIPRLKSWRASSG</sequence>
<name>A0ABS1NRM9_9ACTN</name>
<reference evidence="3 4" key="1">
    <citation type="submission" date="2021-01" db="EMBL/GenBank/DDBJ databases">
        <title>WGS of actinomycetes isolated from Thailand.</title>
        <authorList>
            <person name="Thawai C."/>
        </authorList>
    </citation>
    <scope>NUCLEOTIDE SEQUENCE [LARGE SCALE GENOMIC DNA]</scope>
    <source>
        <strain evidence="3 4">CA1R205</strain>
    </source>
</reference>
<evidence type="ECO:0000259" key="2">
    <source>
        <dbReference type="Pfam" id="PF13751"/>
    </source>
</evidence>
<protein>
    <submittedName>
        <fullName evidence="3">Transposase</fullName>
    </submittedName>
</protein>
<gene>
    <name evidence="3" type="ORF">JK363_40490</name>
</gene>
<keyword evidence="4" id="KW-1185">Reference proteome</keyword>
<proteinExistence type="predicted"/>
<feature type="domain" description="Transposase DDE" evidence="2">
    <location>
        <begin position="14"/>
        <end position="93"/>
    </location>
</feature>
<dbReference type="EMBL" id="JAERRF010000066">
    <property type="protein sequence ID" value="MBL1102751.1"/>
    <property type="molecule type" value="Genomic_DNA"/>
</dbReference>
<feature type="region of interest" description="Disordered" evidence="1">
    <location>
        <begin position="32"/>
        <end position="66"/>
    </location>
</feature>
<organism evidence="3 4">
    <name type="scientific">Streptomyces coffeae</name>
    <dbReference type="NCBI Taxonomy" id="621382"/>
    <lineage>
        <taxon>Bacteria</taxon>
        <taxon>Bacillati</taxon>
        <taxon>Actinomycetota</taxon>
        <taxon>Actinomycetes</taxon>
        <taxon>Kitasatosporales</taxon>
        <taxon>Streptomycetaceae</taxon>
        <taxon>Streptomyces</taxon>
    </lineage>
</organism>